<dbReference type="STRING" id="1616788.AR543_07155"/>
<dbReference type="InterPro" id="IPR052558">
    <property type="entry name" value="Siderophore_Hydrolase_D"/>
</dbReference>
<dbReference type="EMBL" id="CP013023">
    <property type="protein sequence ID" value="ANF98681.1"/>
    <property type="molecule type" value="Genomic_DNA"/>
</dbReference>
<evidence type="ECO:0000313" key="3">
    <source>
        <dbReference type="EMBL" id="ANF98681.1"/>
    </source>
</evidence>
<dbReference type="Gene3D" id="3.40.50.1820">
    <property type="entry name" value="alpha/beta hydrolase"/>
    <property type="match status" value="1"/>
</dbReference>
<evidence type="ECO:0000313" key="4">
    <source>
        <dbReference type="Proteomes" id="UP000078148"/>
    </source>
</evidence>
<dbReference type="InterPro" id="IPR029058">
    <property type="entry name" value="AB_hydrolase_fold"/>
</dbReference>
<dbReference type="KEGG" id="pbv:AR543_07155"/>
<dbReference type="AlphaFoldDB" id="A0A172ZM12"/>
<keyword evidence="4" id="KW-1185">Reference proteome</keyword>
<organism evidence="3 4">
    <name type="scientific">Paenibacillus bovis</name>
    <dbReference type="NCBI Taxonomy" id="1616788"/>
    <lineage>
        <taxon>Bacteria</taxon>
        <taxon>Bacillati</taxon>
        <taxon>Bacillota</taxon>
        <taxon>Bacilli</taxon>
        <taxon>Bacillales</taxon>
        <taxon>Paenibacillaceae</taxon>
        <taxon>Paenibacillus</taxon>
    </lineage>
</organism>
<name>A0A172ZM12_9BACL</name>
<gene>
    <name evidence="3" type="ORF">AR543_07155</name>
</gene>
<accession>A0A172ZM12</accession>
<evidence type="ECO:0000256" key="1">
    <source>
        <dbReference type="ARBA" id="ARBA00005622"/>
    </source>
</evidence>
<reference evidence="4" key="1">
    <citation type="submission" date="2015-10" db="EMBL/GenBank/DDBJ databases">
        <title>Genome of Paenibacillus bovis sp. nov.</title>
        <authorList>
            <person name="Wu Z."/>
            <person name="Gao C."/>
            <person name="Liu Z."/>
            <person name="Zheng H."/>
        </authorList>
    </citation>
    <scope>NUCLEOTIDE SEQUENCE [LARGE SCALE GENOMIC DNA]</scope>
    <source>
        <strain evidence="4">BD3526</strain>
    </source>
</reference>
<dbReference type="GO" id="GO:0016788">
    <property type="term" value="F:hydrolase activity, acting on ester bonds"/>
    <property type="evidence" value="ECO:0007669"/>
    <property type="project" value="TreeGrafter"/>
</dbReference>
<reference evidence="3 4" key="2">
    <citation type="journal article" date="2016" name="Int. J. Syst. Evol. Microbiol.">
        <title>Paenibacillus bovis sp. nov., isolated from raw yak (Bos grunniens) milk.</title>
        <authorList>
            <person name="Gao C."/>
            <person name="Han J."/>
            <person name="Liu Z."/>
            <person name="Xu X."/>
            <person name="Hang F."/>
            <person name="Wu Z."/>
        </authorList>
    </citation>
    <scope>NUCLEOTIDE SEQUENCE [LARGE SCALE GENOMIC DNA]</scope>
    <source>
        <strain evidence="3 4">BD3526</strain>
    </source>
</reference>
<dbReference type="PANTHER" id="PTHR40841:SF2">
    <property type="entry name" value="SIDEROPHORE-DEGRADING ESTERASE (EUROFUNG)"/>
    <property type="match status" value="1"/>
</dbReference>
<comment type="similarity">
    <text evidence="1">Belongs to the esterase D family.</text>
</comment>
<evidence type="ECO:0000256" key="2">
    <source>
        <dbReference type="ARBA" id="ARBA00022801"/>
    </source>
</evidence>
<protein>
    <submittedName>
        <fullName evidence="3">Enterobactin esterase</fullName>
    </submittedName>
</protein>
<dbReference type="SUPFAM" id="SSF53474">
    <property type="entry name" value="alpha/beta-Hydrolases"/>
    <property type="match status" value="1"/>
</dbReference>
<dbReference type="InterPro" id="IPR000801">
    <property type="entry name" value="Esterase-like"/>
</dbReference>
<dbReference type="Proteomes" id="UP000078148">
    <property type="component" value="Chromosome"/>
</dbReference>
<dbReference type="PANTHER" id="PTHR40841">
    <property type="entry name" value="SIDEROPHORE TRIACETYLFUSARININE C ESTERASE"/>
    <property type="match status" value="1"/>
</dbReference>
<sequence>MHSSNHPIHPEVRLRGTMQFDLRSAEGRDYRIMVSIPDLEAPTEGHPVVYALDGHAIFSTLLEAERAQCRRKEKTRVTPSIIVGIGYPSELPTSSERHYDYTLPVPVDNLPPSRDGLPWPEYGGADRFLRFINQVLKPKVESLLPVNTDHQTLFGHSFGGLFTLHVLFSSPESFRNYVSISPSLHWGQPQIAEEEQQFAMRLQAEAREHHLLIAAGELESDAPFHMLQNACALAKRLAPLQAYGLDVQFREFAGENHGSVVPTAVSTALRTAAL</sequence>
<dbReference type="Pfam" id="PF00756">
    <property type="entry name" value="Esterase"/>
    <property type="match status" value="1"/>
</dbReference>
<proteinExistence type="inferred from homology"/>
<keyword evidence="2" id="KW-0378">Hydrolase</keyword>